<dbReference type="InterPro" id="IPR024563">
    <property type="entry name" value="YqhR"/>
</dbReference>
<keyword evidence="3" id="KW-1185">Reference proteome</keyword>
<keyword evidence="1" id="KW-0472">Membrane</keyword>
<evidence type="ECO:0000256" key="1">
    <source>
        <dbReference type="SAM" id="Phobius"/>
    </source>
</evidence>
<dbReference type="OrthoDB" id="2691442at2"/>
<feature type="transmembrane region" description="Helical" evidence="1">
    <location>
        <begin position="94"/>
        <end position="115"/>
    </location>
</feature>
<reference evidence="3" key="1">
    <citation type="submission" date="2016-10" db="EMBL/GenBank/DDBJ databases">
        <authorList>
            <person name="Varghese N."/>
            <person name="Submissions S."/>
        </authorList>
    </citation>
    <scope>NUCLEOTIDE SEQUENCE [LARGE SCALE GENOMIC DNA]</scope>
    <source>
        <strain evidence="3">S9</strain>
    </source>
</reference>
<protein>
    <submittedName>
        <fullName evidence="2">Conserved membrane protein YqhR</fullName>
    </submittedName>
</protein>
<dbReference type="AlphaFoldDB" id="A0A1H9PNQ4"/>
<dbReference type="Proteomes" id="UP000198571">
    <property type="component" value="Unassembled WGS sequence"/>
</dbReference>
<feature type="transmembrane region" description="Helical" evidence="1">
    <location>
        <begin position="127"/>
        <end position="148"/>
    </location>
</feature>
<keyword evidence="1" id="KW-0812">Transmembrane</keyword>
<proteinExistence type="predicted"/>
<keyword evidence="1" id="KW-1133">Transmembrane helix</keyword>
<sequence>MEKKTDNHLNENPSFNSSVAVTGFAGGIIWSVIGYIAYFFNFISFGPAIVLMPWALGEWKTGPLGQWIGVVIIGVLSIGLAFLYRLLFAKINKFWPGLLFGGALWLLVFFIMNPLFKGINFIPVLDFNTLVTSFSLYLIYGLFIGYSISFDYYERSRQNEATVQE</sequence>
<dbReference type="EMBL" id="FOGT01000001">
    <property type="protein sequence ID" value="SER49455.1"/>
    <property type="molecule type" value="Genomic_DNA"/>
</dbReference>
<evidence type="ECO:0000313" key="2">
    <source>
        <dbReference type="EMBL" id="SER49455.1"/>
    </source>
</evidence>
<feature type="transmembrane region" description="Helical" evidence="1">
    <location>
        <begin position="64"/>
        <end position="87"/>
    </location>
</feature>
<dbReference type="STRING" id="1601833.SAMN05518684_101387"/>
<gene>
    <name evidence="2" type="ORF">SAMN05518684_101387</name>
</gene>
<dbReference type="RefSeq" id="WP_093047303.1">
    <property type="nucleotide sequence ID" value="NZ_FOGT01000001.1"/>
</dbReference>
<evidence type="ECO:0000313" key="3">
    <source>
        <dbReference type="Proteomes" id="UP000198571"/>
    </source>
</evidence>
<feature type="transmembrane region" description="Helical" evidence="1">
    <location>
        <begin position="21"/>
        <end position="44"/>
    </location>
</feature>
<organism evidence="2 3">
    <name type="scientific">Salipaludibacillus aurantiacus</name>
    <dbReference type="NCBI Taxonomy" id="1601833"/>
    <lineage>
        <taxon>Bacteria</taxon>
        <taxon>Bacillati</taxon>
        <taxon>Bacillota</taxon>
        <taxon>Bacilli</taxon>
        <taxon>Bacillales</taxon>
        <taxon>Bacillaceae</taxon>
    </lineage>
</organism>
<accession>A0A1H9PNQ4</accession>
<dbReference type="Pfam" id="PF11085">
    <property type="entry name" value="YqhR"/>
    <property type="match status" value="1"/>
</dbReference>
<name>A0A1H9PNQ4_9BACI</name>